<feature type="transmembrane region" description="Helical" evidence="1">
    <location>
        <begin position="592"/>
        <end position="615"/>
    </location>
</feature>
<proteinExistence type="predicted"/>
<dbReference type="Pfam" id="PF00149">
    <property type="entry name" value="Metallophos"/>
    <property type="match status" value="1"/>
</dbReference>
<dbReference type="AlphaFoldDB" id="A0A8B7C382"/>
<dbReference type="InterPro" id="IPR056229">
    <property type="entry name" value="Ig_TMM62"/>
</dbReference>
<feature type="transmembrane region" description="Helical" evidence="1">
    <location>
        <begin position="742"/>
        <end position="761"/>
    </location>
</feature>
<keyword evidence="5" id="KW-1185">Reference proteome</keyword>
<feature type="transmembrane region" description="Helical" evidence="1">
    <location>
        <begin position="648"/>
        <end position="672"/>
    </location>
</feature>
<reference evidence="5" key="1">
    <citation type="journal article" date="2019" name="Nat. Commun.">
        <title>Genome-wide association mapping of date palm fruit traits.</title>
        <authorList>
            <person name="Hazzouri K.M."/>
            <person name="Gros-Balthazard M."/>
            <person name="Flowers J.M."/>
            <person name="Copetti D."/>
            <person name="Lemansour A."/>
            <person name="Lebrun M."/>
            <person name="Masmoudi K."/>
            <person name="Ferrand S."/>
            <person name="Dhar M.I."/>
            <person name="Fresquez Z.A."/>
            <person name="Rosas U."/>
            <person name="Zhang J."/>
            <person name="Talag J."/>
            <person name="Lee S."/>
            <person name="Kudrna D."/>
            <person name="Powell R.F."/>
            <person name="Leitch I.J."/>
            <person name="Krueger R.R."/>
            <person name="Wing R.A."/>
            <person name="Amiri K.M.A."/>
            <person name="Purugganan M.D."/>
        </authorList>
    </citation>
    <scope>NUCLEOTIDE SEQUENCE [LARGE SCALE GENOMIC DNA]</scope>
    <source>
        <strain evidence="5">cv. Khalas</strain>
    </source>
</reference>
<evidence type="ECO:0000259" key="4">
    <source>
        <dbReference type="Pfam" id="PF24394"/>
    </source>
</evidence>
<feature type="transmembrane region" description="Helical" evidence="1">
    <location>
        <begin position="532"/>
        <end position="551"/>
    </location>
</feature>
<dbReference type="InterPro" id="IPR004843">
    <property type="entry name" value="Calcineurin-like_PHP"/>
</dbReference>
<dbReference type="GeneID" id="103707763"/>
<sequence>MPPPASTGFSTVSPPSVDLSLSLSLSLSAPTMDREKKWGVYLLAALLLSLVSATAASDPGRRRSVIEVEGEPSSVVWVVQLSDLHFSVFHPERARDFKRYVPPALAMINPSLVLITGDLTDGKSKDLLTMKQEESEWIEYQNVIEDVFERSGLNRKIFYDLRGNHDSFGVPEVGGAYDYYQKYGINAGLRREGNVQSVTLQNSGWKHLFVGFDSTMEVGLRGPTNLFGHPTDRLLAEMDMELSQWDDDITNSAVTKITFGHFPLSFSALTDTGRSLKDVFLKHSLSAYICGHLHTRFGKNLKRHHQSGHHFLSSGMYYQFNIHQGTPSNVNSEKCSNESKSTKEFWEWEMGDWRKSRAMRIVTIDSGHVSYADVDFVLGSKDTIILPTFPVDSRFMQRISSSHDYICQTKRTLSYTTVRALVFSRTEIVTVLAKVYDTRSGSLSLVLDSTMRKLEGNGTRGDMYMVPWNWRAFADPSPDRYWLQIEALDIYGKSSHSQLMPFSINGLNAKVSWKWKEFFVMGCQWASIYHPVLWSVLPLLFSLLLIPQVFLTCSKKYYTYKYLSPGFSGRSIGECLTRGAFWVLIELPKMTFIWSGILLYVLYLLLFPWFFGYVFTESDSMAYMTYRGWAVPHFNNSSKLPYIGVPDVMIVVLPHLFFVVLPTILVIAAMAAEKTAYRTHYLSLSGKKEDDLYKEGKKRMRHVSFCSGRWMRKLLLLVCLVILWKHWKHCRALVKAYDMNPFLHSPIYCFTIPVLLTYAIYRTSYRCNL</sequence>
<evidence type="ECO:0000256" key="1">
    <source>
        <dbReference type="SAM" id="Phobius"/>
    </source>
</evidence>
<dbReference type="Gene3D" id="3.60.21.10">
    <property type="match status" value="1"/>
</dbReference>
<evidence type="ECO:0000259" key="2">
    <source>
        <dbReference type="Pfam" id="PF00149"/>
    </source>
</evidence>
<evidence type="ECO:0000259" key="3">
    <source>
        <dbReference type="Pfam" id="PF24384"/>
    </source>
</evidence>
<dbReference type="InterPro" id="IPR056230">
    <property type="entry name" value="TMEM62_C"/>
</dbReference>
<dbReference type="Pfam" id="PF24384">
    <property type="entry name" value="Ig_TMM62"/>
    <property type="match status" value="1"/>
</dbReference>
<accession>A0A8B7C382</accession>
<dbReference type="SUPFAM" id="SSF56300">
    <property type="entry name" value="Metallo-dependent phosphatases"/>
    <property type="match status" value="1"/>
</dbReference>
<keyword evidence="1" id="KW-0472">Membrane</keyword>
<protein>
    <submittedName>
        <fullName evidence="6">Metallophosphoesterase At3g03305 isoform X1</fullName>
    </submittedName>
</protein>
<dbReference type="GO" id="GO:0016787">
    <property type="term" value="F:hydrolase activity"/>
    <property type="evidence" value="ECO:0007669"/>
    <property type="project" value="InterPro"/>
</dbReference>
<evidence type="ECO:0000313" key="6">
    <source>
        <dbReference type="RefSeq" id="XP_008790606.2"/>
    </source>
</evidence>
<reference evidence="6" key="2">
    <citation type="submission" date="2025-08" db="UniProtKB">
        <authorList>
            <consortium name="RefSeq"/>
        </authorList>
    </citation>
    <scope>IDENTIFICATION</scope>
    <source>
        <tissue evidence="6">Young leaves</tissue>
    </source>
</reference>
<dbReference type="KEGG" id="pda:103707763"/>
<evidence type="ECO:0000313" key="5">
    <source>
        <dbReference type="Proteomes" id="UP000228380"/>
    </source>
</evidence>
<gene>
    <name evidence="6" type="primary">LOC103707763</name>
</gene>
<dbReference type="Proteomes" id="UP000228380">
    <property type="component" value="Chromosome 7"/>
</dbReference>
<feature type="domain" description="TMEM62 C-terminal" evidence="4">
    <location>
        <begin position="530"/>
        <end position="746"/>
    </location>
</feature>
<feature type="domain" description="TMEM62 Ig-like" evidence="3">
    <location>
        <begin position="380"/>
        <end position="507"/>
    </location>
</feature>
<dbReference type="PANTHER" id="PTHR14795">
    <property type="entry name" value="HELICASE RELATED"/>
    <property type="match status" value="1"/>
</dbReference>
<feature type="domain" description="Calcineurin-like phosphoesterase" evidence="2">
    <location>
        <begin position="78"/>
        <end position="295"/>
    </location>
</feature>
<keyword evidence="1" id="KW-0812">Transmembrane</keyword>
<name>A0A8B7C382_PHODC</name>
<dbReference type="PANTHER" id="PTHR14795:SF0">
    <property type="entry name" value="TRANSMEMBRANE PROTEIN 62"/>
    <property type="match status" value="1"/>
</dbReference>
<organism evidence="5 6">
    <name type="scientific">Phoenix dactylifera</name>
    <name type="common">Date palm</name>
    <dbReference type="NCBI Taxonomy" id="42345"/>
    <lineage>
        <taxon>Eukaryota</taxon>
        <taxon>Viridiplantae</taxon>
        <taxon>Streptophyta</taxon>
        <taxon>Embryophyta</taxon>
        <taxon>Tracheophyta</taxon>
        <taxon>Spermatophyta</taxon>
        <taxon>Magnoliopsida</taxon>
        <taxon>Liliopsida</taxon>
        <taxon>Arecaceae</taxon>
        <taxon>Coryphoideae</taxon>
        <taxon>Phoeniceae</taxon>
        <taxon>Phoenix</taxon>
    </lineage>
</organism>
<dbReference type="Pfam" id="PF24394">
    <property type="entry name" value="TMEM62_C"/>
    <property type="match status" value="1"/>
</dbReference>
<dbReference type="OrthoDB" id="27234at2759"/>
<keyword evidence="1" id="KW-1133">Transmembrane helix</keyword>
<dbReference type="RefSeq" id="XP_008790606.2">
    <property type="nucleotide sequence ID" value="XM_008792384.4"/>
</dbReference>
<dbReference type="InterPro" id="IPR029052">
    <property type="entry name" value="Metallo-depent_PP-like"/>
</dbReference>
<feature type="transmembrane region" description="Helical" evidence="1">
    <location>
        <begin position="710"/>
        <end position="727"/>
    </location>
</feature>